<accession>A0A0H4X758</accession>
<reference evidence="1 2" key="1">
    <citation type="journal article" date="2016" name="PLoS ONE">
        <title>Complete Genome Sequence and Comparative Genomics of a Novel Myxobacterium Myxococcus hansupus.</title>
        <authorList>
            <person name="Sharma G."/>
            <person name="Narwani T."/>
            <person name="Subramanian S."/>
        </authorList>
    </citation>
    <scope>NUCLEOTIDE SEQUENCE [LARGE SCALE GENOMIC DNA]</scope>
    <source>
        <strain evidence="2">mixupus</strain>
    </source>
</reference>
<dbReference type="InterPro" id="IPR024079">
    <property type="entry name" value="MetalloPept_cat_dom_sf"/>
</dbReference>
<proteinExistence type="predicted"/>
<dbReference type="SUPFAM" id="SSF55486">
    <property type="entry name" value="Metalloproteases ('zincins'), catalytic domain"/>
    <property type="match status" value="1"/>
</dbReference>
<gene>
    <name evidence="1" type="ORF">A176_000614</name>
</gene>
<organism evidence="1 2">
    <name type="scientific">Pseudomyxococcus hansupus</name>
    <dbReference type="NCBI Taxonomy" id="1297742"/>
    <lineage>
        <taxon>Bacteria</taxon>
        <taxon>Pseudomonadati</taxon>
        <taxon>Myxococcota</taxon>
        <taxon>Myxococcia</taxon>
        <taxon>Myxococcales</taxon>
        <taxon>Cystobacterineae</taxon>
        <taxon>Myxococcaceae</taxon>
        <taxon>Pseudomyxococcus</taxon>
    </lineage>
</organism>
<protein>
    <submittedName>
        <fullName evidence="1">Milk-clotting protease</fullName>
    </submittedName>
</protein>
<dbReference type="GO" id="GO:0008237">
    <property type="term" value="F:metallopeptidase activity"/>
    <property type="evidence" value="ECO:0007669"/>
    <property type="project" value="InterPro"/>
</dbReference>
<dbReference type="GO" id="GO:0006508">
    <property type="term" value="P:proteolysis"/>
    <property type="evidence" value="ECO:0007669"/>
    <property type="project" value="UniProtKB-KW"/>
</dbReference>
<dbReference type="Pfam" id="PF12388">
    <property type="entry name" value="Peptidase_M57"/>
    <property type="match status" value="1"/>
</dbReference>
<sequence>MFSKSLVLAVGCGALMLGCAGQPDETQEIVDNLVEAGFPADDIMVVDGKVYVGRDAEVSLTASREMLAQDSTTEEQYRTTNLVGSSVTKICISGSTFTGAFSTALDLAIQEYNELPLTFSMARTPSAGCSTTINAVIQPGVVGGSAGFPSGGLPYPTVNIGGGLSSYGVDVIKHVIKHELGHTIGFRHTDYYNRNISCGSGGNEGPAGVGAIHIPGTPTTASVGGSLMNSCFRSVESGHFTPSDRVALVYLYAPATMNFENRDARRTISTGDWAPSSYKAECASGEPVTGLSLNPTSRNARVALCRLGGDSRYPHDGCYARSFSTGDSRGTSATGDWDPGYYKGECGTNEFVAGVAQTTTNEITAVLCCPGNVAHNSCTARVFDGQDSRESSSTGDWDPDNWKGECGPGRYVGGLSRGTTDGAPHALLCCSP</sequence>
<keyword evidence="2" id="KW-1185">Reference proteome</keyword>
<dbReference type="KEGG" id="mym:A176_000614"/>
<dbReference type="Gene3D" id="3.40.390.10">
    <property type="entry name" value="Collagenase (Catalytic Domain)"/>
    <property type="match status" value="1"/>
</dbReference>
<keyword evidence="1" id="KW-0378">Hydrolase</keyword>
<dbReference type="OrthoDB" id="259096at2"/>
<dbReference type="PATRIC" id="fig|1297742.4.peg.624"/>
<dbReference type="Proteomes" id="UP000009026">
    <property type="component" value="Chromosome"/>
</dbReference>
<dbReference type="STRING" id="1297742.A176_000614"/>
<dbReference type="eggNOG" id="COG5549">
    <property type="taxonomic scope" value="Bacteria"/>
</dbReference>
<evidence type="ECO:0000313" key="2">
    <source>
        <dbReference type="Proteomes" id="UP000009026"/>
    </source>
</evidence>
<keyword evidence="1" id="KW-0645">Protease</keyword>
<dbReference type="RefSeq" id="WP_021781143.1">
    <property type="nucleotide sequence ID" value="NZ_CP012109.1"/>
</dbReference>
<dbReference type="InterPro" id="IPR024653">
    <property type="entry name" value="Peptidase_M10/M27/M57"/>
</dbReference>
<evidence type="ECO:0000313" key="1">
    <source>
        <dbReference type="EMBL" id="AKQ63702.1"/>
    </source>
</evidence>
<name>A0A0H4X758_9BACT</name>
<dbReference type="PROSITE" id="PS51257">
    <property type="entry name" value="PROKAR_LIPOPROTEIN"/>
    <property type="match status" value="1"/>
</dbReference>
<dbReference type="EMBL" id="CP012109">
    <property type="protein sequence ID" value="AKQ63702.1"/>
    <property type="molecule type" value="Genomic_DNA"/>
</dbReference>
<dbReference type="AlphaFoldDB" id="A0A0H4X758"/>